<dbReference type="PANTHER" id="PTHR13246">
    <property type="entry name" value="ENDO BETA N-ACETYLGLUCOSAMINIDASE"/>
    <property type="match status" value="1"/>
</dbReference>
<dbReference type="Proteomes" id="UP000294192">
    <property type="component" value="Unassembled WGS sequence"/>
</dbReference>
<accession>A0A4R0XLI5</accession>
<dbReference type="GO" id="GO:0005829">
    <property type="term" value="C:cytosol"/>
    <property type="evidence" value="ECO:0007669"/>
    <property type="project" value="UniProtKB-SubCell"/>
</dbReference>
<evidence type="ECO:0000256" key="2">
    <source>
        <dbReference type="SAM" id="SignalP"/>
    </source>
</evidence>
<comment type="caution">
    <text evidence="4">The sequence shown here is derived from an EMBL/GenBank/DDBJ whole genome shotgun (WGS) entry which is preliminary data.</text>
</comment>
<dbReference type="InterPro" id="IPR032979">
    <property type="entry name" value="ENGase"/>
</dbReference>
<proteinExistence type="predicted"/>
<evidence type="ECO:0000313" key="4">
    <source>
        <dbReference type="EMBL" id="TCG11546.1"/>
    </source>
</evidence>
<feature type="chain" id="PRO_5020512989" description="Cytosolic endo-beta-N-acetylglucosaminidase TIM barrel domain-containing protein" evidence="2">
    <location>
        <begin position="34"/>
        <end position="1181"/>
    </location>
</feature>
<evidence type="ECO:0000313" key="5">
    <source>
        <dbReference type="Proteomes" id="UP000294192"/>
    </source>
</evidence>
<evidence type="ECO:0000256" key="1">
    <source>
        <dbReference type="SAM" id="MobiDB-lite"/>
    </source>
</evidence>
<dbReference type="Gene3D" id="3.20.20.80">
    <property type="entry name" value="Glycosidases"/>
    <property type="match status" value="1"/>
</dbReference>
<dbReference type="InterPro" id="IPR005201">
    <property type="entry name" value="TIM_ENGase"/>
</dbReference>
<dbReference type="PROSITE" id="PS51257">
    <property type="entry name" value="PROKAR_LIPOPROTEIN"/>
    <property type="match status" value="1"/>
</dbReference>
<feature type="domain" description="Cytosolic endo-beta-N-acetylglucosaminidase TIM barrel" evidence="3">
    <location>
        <begin position="179"/>
        <end position="308"/>
    </location>
</feature>
<dbReference type="EMBL" id="PSZO01000005">
    <property type="protein sequence ID" value="TCG11546.1"/>
    <property type="molecule type" value="Genomic_DNA"/>
</dbReference>
<keyword evidence="2" id="KW-0732">Signal</keyword>
<keyword evidence="5" id="KW-1185">Reference proteome</keyword>
<dbReference type="AlphaFoldDB" id="A0A4R0XLI5"/>
<feature type="signal peptide" evidence="2">
    <location>
        <begin position="1"/>
        <end position="33"/>
    </location>
</feature>
<dbReference type="Gene3D" id="2.60.120.260">
    <property type="entry name" value="Galactose-binding domain-like"/>
    <property type="match status" value="1"/>
</dbReference>
<evidence type="ECO:0000259" key="3">
    <source>
        <dbReference type="Pfam" id="PF03644"/>
    </source>
</evidence>
<dbReference type="PANTHER" id="PTHR13246:SF1">
    <property type="entry name" value="CYTOSOLIC ENDO-BETA-N-ACETYLGLUCOSAMINIDASE"/>
    <property type="match status" value="1"/>
</dbReference>
<dbReference type="Pfam" id="PF03644">
    <property type="entry name" value="Glyco_hydro_85"/>
    <property type="match status" value="1"/>
</dbReference>
<dbReference type="GO" id="GO:0033925">
    <property type="term" value="F:mannosyl-glycoprotein endo-beta-N-acetylglucosaminidase activity"/>
    <property type="evidence" value="ECO:0007669"/>
    <property type="project" value="InterPro"/>
</dbReference>
<reference evidence="4 5" key="1">
    <citation type="submission" date="2018-02" db="EMBL/GenBank/DDBJ databases">
        <title>Mycoplasma marinum and Mycoplasma todarodis sp. nov., moderately halophilic and psychrotolerant mycoplasmas isolated from cephalopods.</title>
        <authorList>
            <person name="Viver T."/>
        </authorList>
    </citation>
    <scope>NUCLEOTIDE SEQUENCE [LARGE SCALE GENOMIC DNA]</scope>
    <source>
        <strain evidence="4 5">PE</strain>
    </source>
</reference>
<organism evidence="4 5">
    <name type="scientific">Mycoplasma marinum</name>
    <dbReference type="NCBI Taxonomy" id="1937190"/>
    <lineage>
        <taxon>Bacteria</taxon>
        <taxon>Bacillati</taxon>
        <taxon>Mycoplasmatota</taxon>
        <taxon>Mollicutes</taxon>
        <taxon>Mycoplasmataceae</taxon>
        <taxon>Mycoplasma</taxon>
    </lineage>
</organism>
<gene>
    <name evidence="4" type="ORF">C4B24_01715</name>
</gene>
<protein>
    <recommendedName>
        <fullName evidence="3">Cytosolic endo-beta-N-acetylglucosaminidase TIM barrel domain-containing protein</fullName>
    </recommendedName>
</protein>
<dbReference type="RefSeq" id="WP_131598740.1">
    <property type="nucleotide sequence ID" value="NZ_PSZO01000005.1"/>
</dbReference>
<sequence>MKKKKLHIISVSTLAAISIVAPIALVTSCGTKAKDGDSNDGLKKDKNKVEEKKTSSAVAKEENGVFSLPTMSTPDSVDYGTKNYFSKDATLSNSLNKNEYEGRKATGDVYAPHLHPRDIAKWDAKNSVDGEYVRSRIPLQKRVVSPETNGIATKKDGRVYFMDTMRTNTSNSIVGTSEKNSTRQQILGAMQYATDWISFGGSTGEGTIYIPRAQDIDQLHRSGVKVHGTIFMAPAAYGGSPKAYAELLSAGPKATAKKLVEIANYYGFDGWMFNDENNIEQKDLPGWKEMLLELHKLSKPKNIEISYYTNQNRLSGQEIAKLGTDAVDVWFNDYNFKGDKWGTLTGSKKPADSSKYLDSAHSPQGVQATDGLAKDISGQKGGSIWFYTAVKDGQAFNNEQSKMTFINGASVKDTRDATTEGLAHWYKEYTTLIERKEFATSFNRGEGSNFNVNGKRIDSKSMKDGYSNFAFSDLQPTWRYIQDKVVGTTITKDSSLIIKQEEDSQDAWFGSSVLSYKGTVAAKSINTNKLYASKIPIKTKDKVEIMFKGNVAPKFVGWSNNGATKEIIDGKLSKEIFANGYKKAIFDLGALNNKVMTSFGVAFGTGVVNTKIGQLRYIPAGATNSTKTTVDKVIGEGQWFTPNGKNVRINIKTKDPNKLYMIYTVKDKKKELVEITNTPGLVIKGLGFNQELFDIEIVPYNKVLKPMDPIKIKLSTSTLKLEDDSKWTHRVVKKVGQFGVETMHGIVTSVRDGEGGAFLFDDQVSVIHYKKSGELDRSGNFGKKIFLGKNGWNDGDALATTFVSKSKKLFVSRKAEVSSRTNVKKGKNELYVYDNNLNPIDAFKLLKTDNALFGNDNEYVNKIFESKGYIYLISNKGNIKRVSDLGVLDTSYSSSVAIPTSTADVQVTILQNKDDSFELISQTNDRNFFDVSHPSTLATKVFSFGANGAITTNDTLGIALGTNATAILKTKDLGEKIVFVDREGRVFDYNKITKNIALRTTLTYGTFAFKKPFDFFPPSKIDLKSTRFSIVFSNDGNTIFIRDNSRKNPMGAGPQPWAKGFVEEFSRLVIFDISSNALDHLGRSYYIDKSTTTTLDGDYKKWGGSIRTMITLADNKILYGTEDFGRIGLINYAKNAKNKKLKLQEVGEVIFIFEKGGKKLPIKKAITLTGQDKNIKNNPTK</sequence>
<name>A0A4R0XLI5_9MOLU</name>
<feature type="region of interest" description="Disordered" evidence="1">
    <location>
        <begin position="32"/>
        <end position="56"/>
    </location>
</feature>
<dbReference type="OrthoDB" id="1089471at2"/>